<sequence>MFSDSNINRLPLVFKTDAGKNYFQFHLNGQLASLEYYMKEKSKIVLTRLEISKYLNQVEVGSALIERVLEYVYQADFKVVPIDLEVKKYLKKNSRYQKLVAYDGPSNRHTKPVA</sequence>
<dbReference type="Proteomes" id="UP000184406">
    <property type="component" value="Unassembled WGS sequence"/>
</dbReference>
<organism evidence="2 3">
    <name type="scientific">Arenibacter palladensis</name>
    <dbReference type="NCBI Taxonomy" id="237373"/>
    <lineage>
        <taxon>Bacteria</taxon>
        <taxon>Pseudomonadati</taxon>
        <taxon>Bacteroidota</taxon>
        <taxon>Flavobacteriia</taxon>
        <taxon>Flavobacteriales</taxon>
        <taxon>Flavobacteriaceae</taxon>
        <taxon>Arenibacter</taxon>
    </lineage>
</organism>
<proteinExistence type="predicted"/>
<dbReference type="EMBL" id="FQUX01000002">
    <property type="protein sequence ID" value="SHE96832.1"/>
    <property type="molecule type" value="Genomic_DNA"/>
</dbReference>
<name>A0A1M4XUB4_9FLAO</name>
<dbReference type="Gene3D" id="3.40.630.30">
    <property type="match status" value="1"/>
</dbReference>
<accession>A0A1M4XUB4</accession>
<protein>
    <submittedName>
        <fullName evidence="2">Predicted acetyltransferase, GNAT superfamily</fullName>
    </submittedName>
</protein>
<dbReference type="SUPFAM" id="SSF55729">
    <property type="entry name" value="Acyl-CoA N-acyltransferases (Nat)"/>
    <property type="match status" value="1"/>
</dbReference>
<gene>
    <name evidence="2" type="ORF">SAMN03080594_102197</name>
</gene>
<dbReference type="AlphaFoldDB" id="A0A1M4XUB4"/>
<dbReference type="PROSITE" id="PS51729">
    <property type="entry name" value="GNAT_YJDJ"/>
    <property type="match status" value="1"/>
</dbReference>
<reference evidence="3" key="1">
    <citation type="submission" date="2016-11" db="EMBL/GenBank/DDBJ databases">
        <authorList>
            <person name="Varghese N."/>
            <person name="Submissions S."/>
        </authorList>
    </citation>
    <scope>NUCLEOTIDE SEQUENCE [LARGE SCALE GENOMIC DNA]</scope>
    <source>
        <strain evidence="3">DSM 17539</strain>
    </source>
</reference>
<dbReference type="InterPro" id="IPR031165">
    <property type="entry name" value="GNAT_YJDJ"/>
</dbReference>
<keyword evidence="3" id="KW-1185">Reference proteome</keyword>
<dbReference type="RefSeq" id="WP_072861054.1">
    <property type="nucleotide sequence ID" value="NZ_FQUX01000002.1"/>
</dbReference>
<evidence type="ECO:0000313" key="2">
    <source>
        <dbReference type="EMBL" id="SHE96832.1"/>
    </source>
</evidence>
<evidence type="ECO:0000259" key="1">
    <source>
        <dbReference type="PROSITE" id="PS51729"/>
    </source>
</evidence>
<evidence type="ECO:0000313" key="3">
    <source>
        <dbReference type="Proteomes" id="UP000184406"/>
    </source>
</evidence>
<feature type="domain" description="N-acetyltransferase" evidence="1">
    <location>
        <begin position="15"/>
        <end position="101"/>
    </location>
</feature>
<dbReference type="OrthoDB" id="1448371at2"/>
<keyword evidence="2" id="KW-0808">Transferase</keyword>
<dbReference type="InterPro" id="IPR016181">
    <property type="entry name" value="Acyl_CoA_acyltransferase"/>
</dbReference>
<dbReference type="Pfam" id="PF14542">
    <property type="entry name" value="Acetyltransf_CG"/>
    <property type="match status" value="1"/>
</dbReference>
<dbReference type="GO" id="GO:0016740">
    <property type="term" value="F:transferase activity"/>
    <property type="evidence" value="ECO:0007669"/>
    <property type="project" value="UniProtKB-KW"/>
</dbReference>